<name>A0A9Q3HP19_9BASI</name>
<dbReference type="AlphaFoldDB" id="A0A9Q3HP19"/>
<accession>A0A9Q3HP19</accession>
<comment type="caution">
    <text evidence="1">The sequence shown here is derived from an EMBL/GenBank/DDBJ whole genome shotgun (WGS) entry which is preliminary data.</text>
</comment>
<organism evidence="1 2">
    <name type="scientific">Austropuccinia psidii MF-1</name>
    <dbReference type="NCBI Taxonomy" id="1389203"/>
    <lineage>
        <taxon>Eukaryota</taxon>
        <taxon>Fungi</taxon>
        <taxon>Dikarya</taxon>
        <taxon>Basidiomycota</taxon>
        <taxon>Pucciniomycotina</taxon>
        <taxon>Pucciniomycetes</taxon>
        <taxon>Pucciniales</taxon>
        <taxon>Sphaerophragmiaceae</taxon>
        <taxon>Austropuccinia</taxon>
    </lineage>
</organism>
<gene>
    <name evidence="1" type="ORF">O181_048270</name>
</gene>
<evidence type="ECO:0000313" key="2">
    <source>
        <dbReference type="Proteomes" id="UP000765509"/>
    </source>
</evidence>
<dbReference type="Proteomes" id="UP000765509">
    <property type="component" value="Unassembled WGS sequence"/>
</dbReference>
<keyword evidence="2" id="KW-1185">Reference proteome</keyword>
<protein>
    <submittedName>
        <fullName evidence="1">Uncharacterized protein</fullName>
    </submittedName>
</protein>
<dbReference type="EMBL" id="AVOT02020402">
    <property type="protein sequence ID" value="MBW0508555.1"/>
    <property type="molecule type" value="Genomic_DNA"/>
</dbReference>
<reference evidence="1" key="1">
    <citation type="submission" date="2021-03" db="EMBL/GenBank/DDBJ databases">
        <title>Draft genome sequence of rust myrtle Austropuccinia psidii MF-1, a brazilian biotype.</title>
        <authorList>
            <person name="Quecine M.C."/>
            <person name="Pachon D.M.R."/>
            <person name="Bonatelli M.L."/>
            <person name="Correr F.H."/>
            <person name="Franceschini L.M."/>
            <person name="Leite T.F."/>
            <person name="Margarido G.R.A."/>
            <person name="Almeida C.A."/>
            <person name="Ferrarezi J.A."/>
            <person name="Labate C.A."/>
        </authorList>
    </citation>
    <scope>NUCLEOTIDE SEQUENCE</scope>
    <source>
        <strain evidence="1">MF-1</strain>
    </source>
</reference>
<evidence type="ECO:0000313" key="1">
    <source>
        <dbReference type="EMBL" id="MBW0508555.1"/>
    </source>
</evidence>
<proteinExistence type="predicted"/>
<sequence length="107" mass="11822">MARYNINIASACYFLAPVSPPPSPGHTLKLIENQPRLTQRHGFERARFKPRTSLLGTGFKTSSLAPSREATPSICFLCYELAHLQYTTPRARLKVVAALAASHNRIG</sequence>